<dbReference type="EMBL" id="QMBP01000011">
    <property type="protein sequence ID" value="RAZ88628.1"/>
    <property type="molecule type" value="Genomic_DNA"/>
</dbReference>
<evidence type="ECO:0000256" key="1">
    <source>
        <dbReference type="SAM" id="MobiDB-lite"/>
    </source>
</evidence>
<accession>A0A330HLS2</accession>
<feature type="region of interest" description="Disordered" evidence="1">
    <location>
        <begin position="1"/>
        <end position="24"/>
    </location>
</feature>
<sequence>MAKSRVSAKSRADVGAVRNSHTGGLVPQRQKTYFEAVAVMRPIFARQQPSLDCLAAKESAIPMGSGGIRMILLT</sequence>
<evidence type="ECO:0000313" key="2">
    <source>
        <dbReference type="EMBL" id="RAZ88628.1"/>
    </source>
</evidence>
<comment type="caution">
    <text evidence="2">The sequence shown here is derived from an EMBL/GenBank/DDBJ whole genome shotgun (WGS) entry which is preliminary data.</text>
</comment>
<reference evidence="2 3" key="2">
    <citation type="submission" date="2018-07" db="EMBL/GenBank/DDBJ databases">
        <title>Diversity of Mesorhizobium strains in Brazil.</title>
        <authorList>
            <person name="Helene L.C.F."/>
            <person name="Dall'Agnol R."/>
            <person name="Delamuta J.R.M."/>
            <person name="Hungria M."/>
        </authorList>
    </citation>
    <scope>NUCLEOTIDE SEQUENCE [LARGE SCALE GENOMIC DNA]</scope>
    <source>
        <strain evidence="2 3">AC99b</strain>
    </source>
</reference>
<dbReference type="Proteomes" id="UP000251558">
    <property type="component" value="Unassembled WGS sequence"/>
</dbReference>
<proteinExistence type="predicted"/>
<protein>
    <submittedName>
        <fullName evidence="2">Uncharacterized protein</fullName>
    </submittedName>
</protein>
<reference evidence="3" key="1">
    <citation type="submission" date="2018-06" db="EMBL/GenBank/DDBJ databases">
        <authorList>
            <person name="Helene L.C."/>
            <person name="Dall'Agnol R."/>
            <person name="Delamuta J.R."/>
            <person name="Hungria M."/>
        </authorList>
    </citation>
    <scope>NUCLEOTIDE SEQUENCE [LARGE SCALE GENOMIC DNA]</scope>
    <source>
        <strain evidence="3">AC99b</strain>
    </source>
</reference>
<name>A0A330HLS2_9HYPH</name>
<dbReference type="AlphaFoldDB" id="A0A330HLS2"/>
<evidence type="ECO:0000313" key="3">
    <source>
        <dbReference type="Proteomes" id="UP000251558"/>
    </source>
</evidence>
<keyword evidence="3" id="KW-1185">Reference proteome</keyword>
<gene>
    <name evidence="2" type="ORF">DPM33_21795</name>
</gene>
<organism evidence="2 3">
    <name type="scientific">Mesorhizobium hawassense</name>
    <dbReference type="NCBI Taxonomy" id="1209954"/>
    <lineage>
        <taxon>Bacteria</taxon>
        <taxon>Pseudomonadati</taxon>
        <taxon>Pseudomonadota</taxon>
        <taxon>Alphaproteobacteria</taxon>
        <taxon>Hyphomicrobiales</taxon>
        <taxon>Phyllobacteriaceae</taxon>
        <taxon>Mesorhizobium</taxon>
    </lineage>
</organism>